<organism evidence="3 4">
    <name type="scientific">Sediminibacterium goheungense</name>
    <dbReference type="NCBI Taxonomy" id="1086393"/>
    <lineage>
        <taxon>Bacteria</taxon>
        <taxon>Pseudomonadati</taxon>
        <taxon>Bacteroidota</taxon>
        <taxon>Chitinophagia</taxon>
        <taxon>Chitinophagales</taxon>
        <taxon>Chitinophagaceae</taxon>
        <taxon>Sediminibacterium</taxon>
    </lineage>
</organism>
<dbReference type="GO" id="GO:0000160">
    <property type="term" value="P:phosphorelay signal transduction system"/>
    <property type="evidence" value="ECO:0007669"/>
    <property type="project" value="InterPro"/>
</dbReference>
<gene>
    <name evidence="3" type="ORF">BC659_2889</name>
</gene>
<evidence type="ECO:0000313" key="3">
    <source>
        <dbReference type="EMBL" id="TDO25349.1"/>
    </source>
</evidence>
<feature type="modified residue" description="4-aspartylphosphate" evidence="1">
    <location>
        <position position="57"/>
    </location>
</feature>
<dbReference type="PANTHER" id="PTHR43228:SF1">
    <property type="entry name" value="TWO-COMPONENT RESPONSE REGULATOR ARR22"/>
    <property type="match status" value="1"/>
</dbReference>
<feature type="domain" description="Response regulatory" evidence="2">
    <location>
        <begin position="8"/>
        <end position="122"/>
    </location>
</feature>
<keyword evidence="4" id="KW-1185">Reference proteome</keyword>
<dbReference type="SMART" id="SM00448">
    <property type="entry name" value="REC"/>
    <property type="match status" value="1"/>
</dbReference>
<accession>A0A4R6ISA0</accession>
<proteinExistence type="predicted"/>
<dbReference type="RefSeq" id="WP_133475463.1">
    <property type="nucleotide sequence ID" value="NZ_SNWP01000013.1"/>
</dbReference>
<dbReference type="InterPro" id="IPR011006">
    <property type="entry name" value="CheY-like_superfamily"/>
</dbReference>
<dbReference type="SUPFAM" id="SSF52172">
    <property type="entry name" value="CheY-like"/>
    <property type="match status" value="1"/>
</dbReference>
<dbReference type="EMBL" id="SNWP01000013">
    <property type="protein sequence ID" value="TDO25349.1"/>
    <property type="molecule type" value="Genomic_DNA"/>
</dbReference>
<dbReference type="Gene3D" id="3.40.50.2300">
    <property type="match status" value="1"/>
</dbReference>
<dbReference type="PROSITE" id="PS50110">
    <property type="entry name" value="RESPONSE_REGULATORY"/>
    <property type="match status" value="1"/>
</dbReference>
<dbReference type="AlphaFoldDB" id="A0A4R6ISA0"/>
<sequence length="133" mass="15526">MHQQITKKTFIVDDDPFWTAILSEILQSLGYTNISTFRNGEECIKNLHLNPHLVFLDYQMEDMDGIEVLRQIKDYYPGIGVVFCTAHENLSVAVDAIRYGSFEYLLKANSNKREVENIIKQMKEEQVFADRIY</sequence>
<evidence type="ECO:0000259" key="2">
    <source>
        <dbReference type="PROSITE" id="PS50110"/>
    </source>
</evidence>
<dbReference type="Pfam" id="PF00072">
    <property type="entry name" value="Response_reg"/>
    <property type="match status" value="1"/>
</dbReference>
<dbReference type="PANTHER" id="PTHR43228">
    <property type="entry name" value="TWO-COMPONENT RESPONSE REGULATOR"/>
    <property type="match status" value="1"/>
</dbReference>
<dbReference type="CDD" id="cd00156">
    <property type="entry name" value="REC"/>
    <property type="match status" value="1"/>
</dbReference>
<name>A0A4R6ISA0_9BACT</name>
<dbReference type="InterPro" id="IPR052048">
    <property type="entry name" value="ST_Response_Regulator"/>
</dbReference>
<evidence type="ECO:0000313" key="4">
    <source>
        <dbReference type="Proteomes" id="UP000295741"/>
    </source>
</evidence>
<dbReference type="InterPro" id="IPR001789">
    <property type="entry name" value="Sig_transdc_resp-reg_receiver"/>
</dbReference>
<keyword evidence="1" id="KW-0597">Phosphoprotein</keyword>
<protein>
    <submittedName>
        <fullName evidence="3">Response regulator receiver domain-containing protein</fullName>
    </submittedName>
</protein>
<evidence type="ECO:0000256" key="1">
    <source>
        <dbReference type="PROSITE-ProRule" id="PRU00169"/>
    </source>
</evidence>
<dbReference type="Proteomes" id="UP000295741">
    <property type="component" value="Unassembled WGS sequence"/>
</dbReference>
<dbReference type="OrthoDB" id="1118837at2"/>
<comment type="caution">
    <text evidence="3">The sequence shown here is derived from an EMBL/GenBank/DDBJ whole genome shotgun (WGS) entry which is preliminary data.</text>
</comment>
<reference evidence="3 4" key="1">
    <citation type="submission" date="2019-03" db="EMBL/GenBank/DDBJ databases">
        <title>Genomic Encyclopedia of Archaeal and Bacterial Type Strains, Phase II (KMG-II): from individual species to whole genera.</title>
        <authorList>
            <person name="Goeker M."/>
        </authorList>
    </citation>
    <scope>NUCLEOTIDE SEQUENCE [LARGE SCALE GENOMIC DNA]</scope>
    <source>
        <strain evidence="3 4">DSM 28323</strain>
    </source>
</reference>